<proteinExistence type="predicted"/>
<organism evidence="1 2">
    <name type="scientific">Fusarium solani subsp. cucurbitae</name>
    <name type="common">Neocosmosporum cucurbitae</name>
    <dbReference type="NCBI Taxonomy" id="2747967"/>
    <lineage>
        <taxon>Eukaryota</taxon>
        <taxon>Fungi</taxon>
        <taxon>Dikarya</taxon>
        <taxon>Ascomycota</taxon>
        <taxon>Pezizomycotina</taxon>
        <taxon>Sordariomycetes</taxon>
        <taxon>Hypocreomycetidae</taxon>
        <taxon>Hypocreales</taxon>
        <taxon>Nectriaceae</taxon>
        <taxon>Fusarium</taxon>
        <taxon>Fusarium solani species complex</taxon>
    </lineage>
</organism>
<dbReference type="Proteomes" id="UP000830768">
    <property type="component" value="Chromosome 12"/>
</dbReference>
<protein>
    <submittedName>
        <fullName evidence="1">Uncharacterized protein</fullName>
    </submittedName>
</protein>
<keyword evidence="2" id="KW-1185">Reference proteome</keyword>
<accession>A0ACD3ZP74</accession>
<evidence type="ECO:0000313" key="2">
    <source>
        <dbReference type="Proteomes" id="UP000830768"/>
    </source>
</evidence>
<reference evidence="1" key="1">
    <citation type="submission" date="2021-11" db="EMBL/GenBank/DDBJ databases">
        <title>Fusarium solani-melongenae Genome sequencing and assembly.</title>
        <authorList>
            <person name="Xie S."/>
            <person name="Huang L."/>
            <person name="Zhang X."/>
        </authorList>
    </citation>
    <scope>NUCLEOTIDE SEQUENCE</scope>
    <source>
        <strain evidence="1">CRI 24-3</strain>
    </source>
</reference>
<sequence length="245" mass="27641">MYQSSTTYKNLSLERRDNVFILTLQKPPENRLNTWFCQEIIRALDDARKELGRDSEGALIIRGNDTKFFCTGLDLYERDTNPYASSEGFYPLVHAILDFPFPTICLITGHVFGGASLMSLAHDYRIMNAERGYWCMPVADLGLHFNGMGTLLRSKLSPQVARKVLLQGHRFKSSEALADGIIDEIAHPAAMLDRALALANRVKSKARTGVYGLLRNELYGEAIRAFQQISYVHTRIVAREAKVKL</sequence>
<name>A0ACD3ZP74_FUSSC</name>
<gene>
    <name evidence="1" type="ORF">LCI18_014059</name>
</gene>
<evidence type="ECO:0000313" key="1">
    <source>
        <dbReference type="EMBL" id="UPL03125.1"/>
    </source>
</evidence>
<dbReference type="EMBL" id="CP090040">
    <property type="protein sequence ID" value="UPL03125.1"/>
    <property type="molecule type" value="Genomic_DNA"/>
</dbReference>